<dbReference type="EMBL" id="LFOE01000012">
    <property type="protein sequence ID" value="OBY31805.1"/>
    <property type="molecule type" value="Genomic_DNA"/>
</dbReference>
<dbReference type="PRINTS" id="PR00410">
    <property type="entry name" value="PHEHYDRXLASE"/>
</dbReference>
<keyword evidence="4" id="KW-1185">Reference proteome</keyword>
<dbReference type="Proteomes" id="UP000092668">
    <property type="component" value="Unassembled WGS sequence"/>
</dbReference>
<dbReference type="PANTHER" id="PTHR47354:SF5">
    <property type="entry name" value="PROTEIN RFBI"/>
    <property type="match status" value="1"/>
</dbReference>
<proteinExistence type="predicted"/>
<dbReference type="Pfam" id="PF00175">
    <property type="entry name" value="NAD_binding_1"/>
    <property type="match status" value="1"/>
</dbReference>
<dbReference type="PROSITE" id="PS51384">
    <property type="entry name" value="FAD_FR"/>
    <property type="match status" value="1"/>
</dbReference>
<evidence type="ECO:0000313" key="4">
    <source>
        <dbReference type="Proteomes" id="UP000092668"/>
    </source>
</evidence>
<comment type="caution">
    <text evidence="3">The sequence shown here is derived from an EMBL/GenBank/DDBJ whole genome shotgun (WGS) entry which is preliminary data.</text>
</comment>
<organism evidence="3 4">
    <name type="scientific">Mycolicibacter kumamotonensis</name>
    <dbReference type="NCBI Taxonomy" id="354243"/>
    <lineage>
        <taxon>Bacteria</taxon>
        <taxon>Bacillati</taxon>
        <taxon>Actinomycetota</taxon>
        <taxon>Actinomycetes</taxon>
        <taxon>Mycobacteriales</taxon>
        <taxon>Mycobacteriaceae</taxon>
        <taxon>Mycolicibacter</taxon>
    </lineage>
</organism>
<gene>
    <name evidence="3" type="ORF">ACT18_10895</name>
</gene>
<dbReference type="InterPro" id="IPR050415">
    <property type="entry name" value="MRET"/>
</dbReference>
<sequence length="240" mass="26572">MDLYKTHLTRRELVAEDTMAFHFARPDGYDYQAGQSFQLTLIDPPRTDDKGPTREFTIASAPHEPELMVAMRLRDSAFKQVLRDAPIGTAVQISEADGDLILHRDAARPAVLIAGGIGVTPFLSMVRHAARESLAHPIYLFYSNWRPELAAFLPELQQLQQSHPPYRLITTMTDPAASAQPWSGQTGVIDAELLKGHLPDLTSPVYYVAGPPPMALAMLDLLQDLGVEDDAIKSAEFYGY</sequence>
<protein>
    <recommendedName>
        <fullName evidence="2">FAD-binding FR-type domain-containing protein</fullName>
    </recommendedName>
</protein>
<dbReference type="RefSeq" id="WP_065288172.1">
    <property type="nucleotide sequence ID" value="NZ_LFOE01000012.1"/>
</dbReference>
<evidence type="ECO:0000259" key="2">
    <source>
        <dbReference type="PROSITE" id="PS51384"/>
    </source>
</evidence>
<dbReference type="GO" id="GO:0016491">
    <property type="term" value="F:oxidoreductase activity"/>
    <property type="evidence" value="ECO:0007669"/>
    <property type="project" value="InterPro"/>
</dbReference>
<dbReference type="InterPro" id="IPR001433">
    <property type="entry name" value="OxRdtase_FAD/NAD-bd"/>
</dbReference>
<evidence type="ECO:0000256" key="1">
    <source>
        <dbReference type="ARBA" id="ARBA00001974"/>
    </source>
</evidence>
<dbReference type="AlphaFoldDB" id="A0A1B8SGF5"/>
<dbReference type="PATRIC" id="fig|354243.3.peg.2260"/>
<dbReference type="InterPro" id="IPR039261">
    <property type="entry name" value="FNR_nucleotide-bd"/>
</dbReference>
<name>A0A1B8SGF5_9MYCO</name>
<accession>A0A1B8SGF5</accession>
<dbReference type="CDD" id="cd00322">
    <property type="entry name" value="FNR_like"/>
    <property type="match status" value="1"/>
</dbReference>
<dbReference type="Gene3D" id="3.40.50.80">
    <property type="entry name" value="Nucleotide-binding domain of ferredoxin-NADP reductase (FNR) module"/>
    <property type="match status" value="1"/>
</dbReference>
<dbReference type="SUPFAM" id="SSF63380">
    <property type="entry name" value="Riboflavin synthase domain-like"/>
    <property type="match status" value="1"/>
</dbReference>
<dbReference type="InterPro" id="IPR017927">
    <property type="entry name" value="FAD-bd_FR_type"/>
</dbReference>
<dbReference type="STRING" id="354243.BST28_08050"/>
<dbReference type="Gene3D" id="2.40.30.10">
    <property type="entry name" value="Translation factors"/>
    <property type="match status" value="1"/>
</dbReference>
<evidence type="ECO:0000313" key="3">
    <source>
        <dbReference type="EMBL" id="OBY31805.1"/>
    </source>
</evidence>
<dbReference type="SUPFAM" id="SSF52343">
    <property type="entry name" value="Ferredoxin reductase-like, C-terminal NADP-linked domain"/>
    <property type="match status" value="1"/>
</dbReference>
<dbReference type="InterPro" id="IPR017938">
    <property type="entry name" value="Riboflavin_synthase-like_b-brl"/>
</dbReference>
<comment type="cofactor">
    <cofactor evidence="1">
        <name>FAD</name>
        <dbReference type="ChEBI" id="CHEBI:57692"/>
    </cofactor>
</comment>
<dbReference type="PANTHER" id="PTHR47354">
    <property type="entry name" value="NADH OXIDOREDUCTASE HCR"/>
    <property type="match status" value="1"/>
</dbReference>
<feature type="domain" description="FAD-binding FR-type" evidence="2">
    <location>
        <begin position="1"/>
        <end position="103"/>
    </location>
</feature>
<reference evidence="3 4" key="1">
    <citation type="submission" date="2015-06" db="EMBL/GenBank/DDBJ databases">
        <title>Genome sequence of Mycobacterium kumamotonense strain Roo.</title>
        <authorList>
            <person name="Greninger A.L."/>
            <person name="Cunningham G."/>
            <person name="Miller S."/>
        </authorList>
    </citation>
    <scope>NUCLEOTIDE SEQUENCE [LARGE SCALE GENOMIC DNA]</scope>
    <source>
        <strain evidence="3 4">Roo</strain>
    </source>
</reference>